<evidence type="ECO:0000313" key="15">
    <source>
        <dbReference type="Proteomes" id="UP000002484"/>
    </source>
</evidence>
<dbReference type="InterPro" id="IPR050428">
    <property type="entry name" value="TCS_sensor_his_kinase"/>
</dbReference>
<organism evidence="14 15">
    <name type="scientific">Pseudofrankia inefficax (strain DSM 45817 / CECT 9037 / DDB 130130 / EuI1c)</name>
    <name type="common">Frankia inefficax</name>
    <dbReference type="NCBI Taxonomy" id="298654"/>
    <lineage>
        <taxon>Bacteria</taxon>
        <taxon>Bacillati</taxon>
        <taxon>Actinomycetota</taxon>
        <taxon>Actinomycetes</taxon>
        <taxon>Frankiales</taxon>
        <taxon>Frankiaceae</taxon>
        <taxon>Pseudofrankia</taxon>
    </lineage>
</organism>
<dbReference type="SUPFAM" id="SSF158472">
    <property type="entry name" value="HAMP domain-like"/>
    <property type="match status" value="1"/>
</dbReference>
<evidence type="ECO:0000259" key="13">
    <source>
        <dbReference type="PROSITE" id="PS50885"/>
    </source>
</evidence>
<feature type="transmembrane region" description="Helical" evidence="11">
    <location>
        <begin position="20"/>
        <end position="40"/>
    </location>
</feature>
<dbReference type="InParanoid" id="E3J7X1"/>
<dbReference type="HOGENOM" id="CLU_000445_89_6_11"/>
<dbReference type="InterPro" id="IPR036097">
    <property type="entry name" value="HisK_dim/P_sf"/>
</dbReference>
<evidence type="ECO:0000313" key="14">
    <source>
        <dbReference type="EMBL" id="ADP82019.1"/>
    </source>
</evidence>
<evidence type="ECO:0000256" key="5">
    <source>
        <dbReference type="ARBA" id="ARBA00022679"/>
    </source>
</evidence>
<comment type="subcellular location">
    <subcellularLocation>
        <location evidence="2">Cell membrane</location>
    </subcellularLocation>
</comment>
<keyword evidence="5" id="KW-0808">Transferase</keyword>
<dbReference type="InterPro" id="IPR003660">
    <property type="entry name" value="HAMP_dom"/>
</dbReference>
<evidence type="ECO:0000256" key="3">
    <source>
        <dbReference type="ARBA" id="ARBA00012438"/>
    </source>
</evidence>
<dbReference type="AlphaFoldDB" id="E3J7X1"/>
<feature type="domain" description="HAMP" evidence="13">
    <location>
        <begin position="190"/>
        <end position="243"/>
    </location>
</feature>
<dbReference type="CDD" id="cd00075">
    <property type="entry name" value="HATPase"/>
    <property type="match status" value="1"/>
</dbReference>
<gene>
    <name evidence="14" type="ordered locus">FraEuI1c_4015</name>
</gene>
<keyword evidence="6 11" id="KW-0812">Transmembrane</keyword>
<keyword evidence="15" id="KW-1185">Reference proteome</keyword>
<dbReference type="Gene3D" id="1.10.287.130">
    <property type="match status" value="1"/>
</dbReference>
<feature type="domain" description="Histidine kinase" evidence="12">
    <location>
        <begin position="251"/>
        <end position="462"/>
    </location>
</feature>
<dbReference type="PANTHER" id="PTHR45436">
    <property type="entry name" value="SENSOR HISTIDINE KINASE YKOH"/>
    <property type="match status" value="1"/>
</dbReference>
<reference evidence="14 15" key="1">
    <citation type="submission" date="2010-10" db="EMBL/GenBank/DDBJ databases">
        <title>Complete sequence of Frankia sp. EuI1c.</title>
        <authorList>
            <consortium name="US DOE Joint Genome Institute"/>
            <person name="Lucas S."/>
            <person name="Copeland A."/>
            <person name="Lapidus A."/>
            <person name="Cheng J.-F."/>
            <person name="Bruce D."/>
            <person name="Goodwin L."/>
            <person name="Pitluck S."/>
            <person name="Chertkov O."/>
            <person name="Detter J.C."/>
            <person name="Han C."/>
            <person name="Tapia R."/>
            <person name="Land M."/>
            <person name="Hauser L."/>
            <person name="Jeffries C."/>
            <person name="Kyrpides N."/>
            <person name="Ivanova N."/>
            <person name="Mikhailova N."/>
            <person name="Beauchemin N."/>
            <person name="Sen A."/>
            <person name="Sur S.A."/>
            <person name="Gtari M."/>
            <person name="Wall L."/>
            <person name="Tisa L."/>
            <person name="Woyke T."/>
        </authorList>
    </citation>
    <scope>NUCLEOTIDE SEQUENCE [LARGE SCALE GENOMIC DNA]</scope>
    <source>
        <strain evidence="15">DSM 45817 / CECT 9037 / EuI1c</strain>
    </source>
</reference>
<dbReference type="EC" id="2.7.13.3" evidence="3"/>
<dbReference type="PRINTS" id="PR00344">
    <property type="entry name" value="BCTRLSENSOR"/>
</dbReference>
<evidence type="ECO:0000259" key="12">
    <source>
        <dbReference type="PROSITE" id="PS50109"/>
    </source>
</evidence>
<dbReference type="PANTHER" id="PTHR45436:SF5">
    <property type="entry name" value="SENSOR HISTIDINE KINASE TRCS"/>
    <property type="match status" value="1"/>
</dbReference>
<keyword evidence="4" id="KW-0597">Phosphoprotein</keyword>
<dbReference type="SUPFAM" id="SSF55874">
    <property type="entry name" value="ATPase domain of HSP90 chaperone/DNA topoisomerase II/histidine kinase"/>
    <property type="match status" value="1"/>
</dbReference>
<dbReference type="Gene3D" id="6.10.340.10">
    <property type="match status" value="1"/>
</dbReference>
<evidence type="ECO:0000256" key="2">
    <source>
        <dbReference type="ARBA" id="ARBA00004236"/>
    </source>
</evidence>
<evidence type="ECO:0000256" key="11">
    <source>
        <dbReference type="SAM" id="Phobius"/>
    </source>
</evidence>
<keyword evidence="7 14" id="KW-0418">Kinase</keyword>
<evidence type="ECO:0000256" key="6">
    <source>
        <dbReference type="ARBA" id="ARBA00022692"/>
    </source>
</evidence>
<dbReference type="OrthoDB" id="5242752at2"/>
<comment type="catalytic activity">
    <reaction evidence="1">
        <text>ATP + protein L-histidine = ADP + protein N-phospho-L-histidine.</text>
        <dbReference type="EC" id="2.7.13.3"/>
    </reaction>
</comment>
<dbReference type="GO" id="GO:0005886">
    <property type="term" value="C:plasma membrane"/>
    <property type="evidence" value="ECO:0007669"/>
    <property type="project" value="UniProtKB-SubCell"/>
</dbReference>
<keyword evidence="9" id="KW-0902">Two-component regulatory system</keyword>
<proteinExistence type="predicted"/>
<keyword evidence="8 11" id="KW-1133">Transmembrane helix</keyword>
<name>E3J7X1_PSEI1</name>
<dbReference type="InterPro" id="IPR005467">
    <property type="entry name" value="His_kinase_dom"/>
</dbReference>
<dbReference type="InterPro" id="IPR003661">
    <property type="entry name" value="HisK_dim/P_dom"/>
</dbReference>
<dbReference type="Pfam" id="PF00672">
    <property type="entry name" value="HAMP"/>
    <property type="match status" value="1"/>
</dbReference>
<dbReference type="PROSITE" id="PS50885">
    <property type="entry name" value="HAMP"/>
    <property type="match status" value="1"/>
</dbReference>
<evidence type="ECO:0000256" key="4">
    <source>
        <dbReference type="ARBA" id="ARBA00022553"/>
    </source>
</evidence>
<dbReference type="Pfam" id="PF02518">
    <property type="entry name" value="HATPase_c"/>
    <property type="match status" value="1"/>
</dbReference>
<dbReference type="EMBL" id="CP002299">
    <property type="protein sequence ID" value="ADP82019.1"/>
    <property type="molecule type" value="Genomic_DNA"/>
</dbReference>
<dbReference type="Gene3D" id="3.30.565.10">
    <property type="entry name" value="Histidine kinase-like ATPase, C-terminal domain"/>
    <property type="match status" value="1"/>
</dbReference>
<evidence type="ECO:0000256" key="1">
    <source>
        <dbReference type="ARBA" id="ARBA00000085"/>
    </source>
</evidence>
<dbReference type="KEGG" id="fri:FraEuI1c_4015"/>
<dbReference type="Proteomes" id="UP000002484">
    <property type="component" value="Chromosome"/>
</dbReference>
<protein>
    <recommendedName>
        <fullName evidence="3">histidine kinase</fullName>
        <ecNumber evidence="3">2.7.13.3</ecNumber>
    </recommendedName>
</protein>
<dbReference type="SMART" id="SM00388">
    <property type="entry name" value="HisKA"/>
    <property type="match status" value="1"/>
</dbReference>
<dbReference type="RefSeq" id="WP_013425137.1">
    <property type="nucleotide sequence ID" value="NC_014666.1"/>
</dbReference>
<evidence type="ECO:0000256" key="7">
    <source>
        <dbReference type="ARBA" id="ARBA00022777"/>
    </source>
</evidence>
<dbReference type="CDD" id="cd00082">
    <property type="entry name" value="HisKA"/>
    <property type="match status" value="1"/>
</dbReference>
<dbReference type="InterPro" id="IPR004358">
    <property type="entry name" value="Sig_transdc_His_kin-like_C"/>
</dbReference>
<dbReference type="CDD" id="cd06225">
    <property type="entry name" value="HAMP"/>
    <property type="match status" value="1"/>
</dbReference>
<dbReference type="PROSITE" id="PS50109">
    <property type="entry name" value="HIS_KIN"/>
    <property type="match status" value="1"/>
</dbReference>
<dbReference type="SMART" id="SM00304">
    <property type="entry name" value="HAMP"/>
    <property type="match status" value="1"/>
</dbReference>
<evidence type="ECO:0000256" key="9">
    <source>
        <dbReference type="ARBA" id="ARBA00023012"/>
    </source>
</evidence>
<keyword evidence="10 11" id="KW-0472">Membrane</keyword>
<dbReference type="STRING" id="298654.FraEuI1c_4015"/>
<dbReference type="InterPro" id="IPR003594">
    <property type="entry name" value="HATPase_dom"/>
</dbReference>
<dbReference type="InterPro" id="IPR036890">
    <property type="entry name" value="HATPase_C_sf"/>
</dbReference>
<accession>E3J7X1</accession>
<dbReference type="SUPFAM" id="SSF47384">
    <property type="entry name" value="Homodimeric domain of signal transducing histidine kinase"/>
    <property type="match status" value="1"/>
</dbReference>
<evidence type="ECO:0000256" key="10">
    <source>
        <dbReference type="ARBA" id="ARBA00023136"/>
    </source>
</evidence>
<dbReference type="SMART" id="SM00387">
    <property type="entry name" value="HATPase_c"/>
    <property type="match status" value="1"/>
</dbReference>
<sequence precursor="true">MTEASRVHRWWGRRSLRTRLTAAATVVIAAALCVAAAFLAQRLHAGLIRVANSNATQRLDQTVGVLRAADATGPLPPSRDSDVIVQVIGADGEVLSSSPTADPARPMFGFVPSPGARVLRATSRLPLHDSADSYRVAAQEITIGGSPIVVYVAVPADDAADTVAALGGALAVGLPIVLAVLATITWRLVGRALRPVDELRRQAAEITATDLHRRLDLPLSRDEVYNLAATFNDLLGRLEAATRRQREFVANAAHELRSPIASLQAQLEVAAATQPPATIPAHDLRGPLADAGRLSDLVNDLLHLARLDDRPRLSLRPVDLDDVVLDEARRVRLARPIAVATGGVSAGQVLGEPAALARVVHNLLDNATRHARSRVEVTLRTTGAVVVLTVADDGPGIPTADRERIFDRFTRLGGEVPSDGGSGLGLAIVREVLTAHDGTVRVTTAAPELPGARFEVRIPAVTAGDDGADGAHEAGGDPN</sequence>
<evidence type="ECO:0000256" key="8">
    <source>
        <dbReference type="ARBA" id="ARBA00022989"/>
    </source>
</evidence>
<dbReference type="eggNOG" id="COG5002">
    <property type="taxonomic scope" value="Bacteria"/>
</dbReference>
<dbReference type="GO" id="GO:0000155">
    <property type="term" value="F:phosphorelay sensor kinase activity"/>
    <property type="evidence" value="ECO:0007669"/>
    <property type="project" value="InterPro"/>
</dbReference>
<dbReference type="Pfam" id="PF00512">
    <property type="entry name" value="HisKA"/>
    <property type="match status" value="1"/>
</dbReference>